<evidence type="ECO:0000259" key="3">
    <source>
        <dbReference type="Pfam" id="PF04397"/>
    </source>
</evidence>
<protein>
    <recommendedName>
        <fullName evidence="3">HTH LytTR-type domain-containing protein</fullName>
    </recommendedName>
</protein>
<feature type="transmembrane region" description="Helical" evidence="2">
    <location>
        <begin position="155"/>
        <end position="177"/>
    </location>
</feature>
<proteinExistence type="predicted"/>
<dbReference type="Gene3D" id="2.40.50.1020">
    <property type="entry name" value="LytTr DNA-binding domain"/>
    <property type="match status" value="1"/>
</dbReference>
<feature type="transmembrane region" description="Helical" evidence="2">
    <location>
        <begin position="5"/>
        <end position="24"/>
    </location>
</feature>
<keyword evidence="2" id="KW-0472">Membrane</keyword>
<organism evidence="4 5">
    <name type="scientific">Photobacterium damselae subsp. damselae</name>
    <name type="common">Listonella damsela</name>
    <dbReference type="NCBI Taxonomy" id="85581"/>
    <lineage>
        <taxon>Bacteria</taxon>
        <taxon>Pseudomonadati</taxon>
        <taxon>Pseudomonadota</taxon>
        <taxon>Gammaproteobacteria</taxon>
        <taxon>Vibrionales</taxon>
        <taxon>Vibrionaceae</taxon>
        <taxon>Photobacterium</taxon>
    </lineage>
</organism>
<reference evidence="4 5" key="1">
    <citation type="submission" date="2019-09" db="EMBL/GenBank/DDBJ databases">
        <title>Photobacterium damselae subsp. damselae CDC-2227-81, a human clinical isolate.</title>
        <authorList>
            <person name="Osorio C.R."/>
        </authorList>
    </citation>
    <scope>NUCLEOTIDE SEQUENCE [LARGE SCALE GENOMIC DNA]</scope>
    <source>
        <strain evidence="4 5">CDC-2227-81</strain>
    </source>
</reference>
<evidence type="ECO:0000256" key="2">
    <source>
        <dbReference type="SAM" id="Phobius"/>
    </source>
</evidence>
<dbReference type="InterPro" id="IPR007492">
    <property type="entry name" value="LytTR_DNA-bd_dom"/>
</dbReference>
<dbReference type="Proteomes" id="UP000480943">
    <property type="component" value="Unassembled WGS sequence"/>
</dbReference>
<keyword evidence="2" id="KW-0812">Transmembrane</keyword>
<feature type="domain" description="HTH LytTR-type" evidence="3">
    <location>
        <begin position="223"/>
        <end position="281"/>
    </location>
</feature>
<accession>A0AAD3ZVE0</accession>
<gene>
    <name evidence="4" type="ORF">F6450_12340</name>
</gene>
<evidence type="ECO:0000313" key="4">
    <source>
        <dbReference type="EMBL" id="KAB1179967.1"/>
    </source>
</evidence>
<comment type="caution">
    <text evidence="4">The sequence shown here is derived from an EMBL/GenBank/DDBJ whole genome shotgun (WGS) entry which is preliminary data.</text>
</comment>
<dbReference type="RefSeq" id="WP_106340639.1">
    <property type="nucleotide sequence ID" value="NZ_PVXI01000116.1"/>
</dbReference>
<dbReference type="GO" id="GO:0003677">
    <property type="term" value="F:DNA binding"/>
    <property type="evidence" value="ECO:0007669"/>
    <property type="project" value="InterPro"/>
</dbReference>
<dbReference type="GO" id="GO:0000160">
    <property type="term" value="P:phosphorelay signal transduction system"/>
    <property type="evidence" value="ECO:0007669"/>
    <property type="project" value="UniProtKB-KW"/>
</dbReference>
<dbReference type="EMBL" id="VZUQ01000068">
    <property type="protein sequence ID" value="KAB1179967.1"/>
    <property type="molecule type" value="Genomic_DNA"/>
</dbReference>
<keyword evidence="1" id="KW-0902">Two-component regulatory system</keyword>
<sequence>MKFKIIACGSFFYFCLIVLAFWAYTLTYGDLQREEKRSLDRLSFLFNHSTVVMDDLYVGTYDGLEHELTYLLNSVAFEHSLESMCGEVSANDGGDGIAYNIIRCSDDGVYSEILNKLPRTYDYQIKLGDITYGTLTWRVISNNNVFSLHYVPVHLFMALSTAIYLGFLWICLGPYGFKRKSEICESKEERDQYRNLIEQVGNTLNVINNSCNGVNKKHFPLNDDVVYVEYKAPYSTIHYFNGTNRMMRVSLLELENCIYNCFVRIKRNVLVNKNQLSNCAKMEVKGVNKSELVITIRGEKRKFNVTSATGYKVLIDKLHLRNG</sequence>
<keyword evidence="2" id="KW-1133">Transmembrane helix</keyword>
<dbReference type="AlphaFoldDB" id="A0AAD3ZVE0"/>
<dbReference type="Pfam" id="PF04397">
    <property type="entry name" value="LytTR"/>
    <property type="match status" value="1"/>
</dbReference>
<name>A0AAD3ZVE0_PHODD</name>
<evidence type="ECO:0000256" key="1">
    <source>
        <dbReference type="ARBA" id="ARBA00023012"/>
    </source>
</evidence>
<evidence type="ECO:0000313" key="5">
    <source>
        <dbReference type="Proteomes" id="UP000480943"/>
    </source>
</evidence>